<dbReference type="EMBL" id="LZPO01066331">
    <property type="protein sequence ID" value="OBS70391.1"/>
    <property type="molecule type" value="Genomic_DNA"/>
</dbReference>
<sequence>MVTTATSNSDKWYDSIHGKFHSTVMAQNEKKLIIKGKAISMFRE</sequence>
<name>A0A1A6GW51_NEOLE</name>
<dbReference type="SUPFAM" id="SSF51735">
    <property type="entry name" value="NAD(P)-binding Rossmann-fold domains"/>
    <property type="match status" value="1"/>
</dbReference>
<dbReference type="Gene3D" id="3.40.50.720">
    <property type="entry name" value="NAD(P)-binding Rossmann-like Domain"/>
    <property type="match status" value="1"/>
</dbReference>
<dbReference type="Proteomes" id="UP000092124">
    <property type="component" value="Unassembled WGS sequence"/>
</dbReference>
<protein>
    <submittedName>
        <fullName evidence="1">Uncharacterized protein</fullName>
    </submittedName>
</protein>
<proteinExistence type="predicted"/>
<feature type="non-terminal residue" evidence="1">
    <location>
        <position position="44"/>
    </location>
</feature>
<evidence type="ECO:0000313" key="2">
    <source>
        <dbReference type="Proteomes" id="UP000092124"/>
    </source>
</evidence>
<evidence type="ECO:0000313" key="1">
    <source>
        <dbReference type="EMBL" id="OBS70391.1"/>
    </source>
</evidence>
<accession>A0A1A6GW51</accession>
<organism evidence="1 2">
    <name type="scientific">Neotoma lepida</name>
    <name type="common">Desert woodrat</name>
    <dbReference type="NCBI Taxonomy" id="56216"/>
    <lineage>
        <taxon>Eukaryota</taxon>
        <taxon>Metazoa</taxon>
        <taxon>Chordata</taxon>
        <taxon>Craniata</taxon>
        <taxon>Vertebrata</taxon>
        <taxon>Euteleostomi</taxon>
        <taxon>Mammalia</taxon>
        <taxon>Eutheria</taxon>
        <taxon>Euarchontoglires</taxon>
        <taxon>Glires</taxon>
        <taxon>Rodentia</taxon>
        <taxon>Myomorpha</taxon>
        <taxon>Muroidea</taxon>
        <taxon>Cricetidae</taxon>
        <taxon>Neotominae</taxon>
        <taxon>Neotoma</taxon>
    </lineage>
</organism>
<keyword evidence="2" id="KW-1185">Reference proteome</keyword>
<comment type="caution">
    <text evidence="1">The sequence shown here is derived from an EMBL/GenBank/DDBJ whole genome shotgun (WGS) entry which is preliminary data.</text>
</comment>
<reference evidence="1 2" key="1">
    <citation type="submission" date="2016-06" db="EMBL/GenBank/DDBJ databases">
        <title>The Draft Genome Sequence and Annotation of the Desert Woodrat Neotoma lepida.</title>
        <authorList>
            <person name="Campbell M."/>
            <person name="Oakeson K.F."/>
            <person name="Yandell M."/>
            <person name="Halpert J.R."/>
            <person name="Dearing D."/>
        </authorList>
    </citation>
    <scope>NUCLEOTIDE SEQUENCE [LARGE SCALE GENOMIC DNA]</scope>
    <source>
        <strain evidence="1">417</strain>
        <tissue evidence="1">Liver</tissue>
    </source>
</reference>
<dbReference type="InterPro" id="IPR036291">
    <property type="entry name" value="NAD(P)-bd_dom_sf"/>
</dbReference>
<gene>
    <name evidence="1" type="ORF">A6R68_01065</name>
</gene>
<dbReference type="AlphaFoldDB" id="A0A1A6GW51"/>